<evidence type="ECO:0000313" key="13">
    <source>
        <dbReference type="EMBL" id="KQC85972.1"/>
    </source>
</evidence>
<evidence type="ECO:0000256" key="4">
    <source>
        <dbReference type="ARBA" id="ARBA00022695"/>
    </source>
</evidence>
<gene>
    <name evidence="13" type="ORF">APZ18_01885</name>
</gene>
<dbReference type="PANTHER" id="PTHR11669">
    <property type="entry name" value="REPLICATION FACTOR C / DNA POLYMERASE III GAMMA-TAU SUBUNIT"/>
    <property type="match status" value="1"/>
</dbReference>
<dbReference type="Proteomes" id="UP000050833">
    <property type="component" value="Unassembled WGS sequence"/>
</dbReference>
<dbReference type="InterPro" id="IPR050238">
    <property type="entry name" value="DNA_Rep/Repair_Clamp_Loader"/>
</dbReference>
<keyword evidence="8" id="KW-0862">Zinc</keyword>
<dbReference type="EC" id="2.7.7.7" evidence="2"/>
<keyword evidence="7" id="KW-0547">Nucleotide-binding</keyword>
<dbReference type="NCBIfam" id="TIGR02397">
    <property type="entry name" value="dnaX_nterm"/>
    <property type="match status" value="1"/>
</dbReference>
<evidence type="ECO:0000256" key="8">
    <source>
        <dbReference type="ARBA" id="ARBA00022833"/>
    </source>
</evidence>
<dbReference type="SMART" id="SM00382">
    <property type="entry name" value="AAA"/>
    <property type="match status" value="1"/>
</dbReference>
<protein>
    <recommendedName>
        <fullName evidence="2">DNA-directed DNA polymerase</fullName>
        <ecNumber evidence="2">2.7.7.7</ecNumber>
    </recommendedName>
</protein>
<comment type="catalytic activity">
    <reaction evidence="11">
        <text>DNA(n) + a 2'-deoxyribonucleoside 5'-triphosphate = DNA(n+1) + diphosphate</text>
        <dbReference type="Rhea" id="RHEA:22508"/>
        <dbReference type="Rhea" id="RHEA-COMP:17339"/>
        <dbReference type="Rhea" id="RHEA-COMP:17340"/>
        <dbReference type="ChEBI" id="CHEBI:33019"/>
        <dbReference type="ChEBI" id="CHEBI:61560"/>
        <dbReference type="ChEBI" id="CHEBI:173112"/>
        <dbReference type="EC" id="2.7.7.7"/>
    </reaction>
</comment>
<dbReference type="NCBIfam" id="NF004046">
    <property type="entry name" value="PRK05563.1"/>
    <property type="match status" value="1"/>
</dbReference>
<reference evidence="13 14" key="1">
    <citation type="submission" date="2015-10" db="EMBL/GenBank/DDBJ databases">
        <title>Butyribacter intestini gen. nov., sp. nov., a butyric acid-producing bacterium of the family Lachnospiraceae isolated from the human faeces.</title>
        <authorList>
            <person name="Zou Y."/>
            <person name="Xue W."/>
            <person name="Luo G."/>
            <person name="Lv M."/>
        </authorList>
    </citation>
    <scope>NUCLEOTIDE SEQUENCE [LARGE SCALE GENOMIC DNA]</scope>
    <source>
        <strain evidence="13 14">TF01-11</strain>
    </source>
</reference>
<dbReference type="InterPro" id="IPR008921">
    <property type="entry name" value="DNA_pol3_clamp-load_cplx_C"/>
</dbReference>
<evidence type="ECO:0000256" key="6">
    <source>
        <dbReference type="ARBA" id="ARBA00022723"/>
    </source>
</evidence>
<dbReference type="GO" id="GO:0009360">
    <property type="term" value="C:DNA polymerase III complex"/>
    <property type="evidence" value="ECO:0007669"/>
    <property type="project" value="InterPro"/>
</dbReference>
<dbReference type="Pfam" id="PF12169">
    <property type="entry name" value="DNA_pol3_gamma3"/>
    <property type="match status" value="1"/>
</dbReference>
<evidence type="ECO:0000256" key="1">
    <source>
        <dbReference type="ARBA" id="ARBA00006360"/>
    </source>
</evidence>
<evidence type="ECO:0000256" key="2">
    <source>
        <dbReference type="ARBA" id="ARBA00012417"/>
    </source>
</evidence>
<dbReference type="Gene3D" id="3.40.50.300">
    <property type="entry name" value="P-loop containing nucleotide triphosphate hydrolases"/>
    <property type="match status" value="1"/>
</dbReference>
<keyword evidence="6" id="KW-0479">Metal-binding</keyword>
<feature type="domain" description="AAA+ ATPase" evidence="12">
    <location>
        <begin position="37"/>
        <end position="179"/>
    </location>
</feature>
<dbReference type="InterPro" id="IPR012763">
    <property type="entry name" value="DNA_pol_III_sug/sutau_N"/>
</dbReference>
<dbReference type="GO" id="GO:0003677">
    <property type="term" value="F:DNA binding"/>
    <property type="evidence" value="ECO:0007669"/>
    <property type="project" value="InterPro"/>
</dbReference>
<name>A0AAW3JTD6_9FIRM</name>
<keyword evidence="3" id="KW-0808">Transferase</keyword>
<organism evidence="13 14">
    <name type="scientific">Butyribacter intestini</name>
    <dbReference type="NCBI Taxonomy" id="1703332"/>
    <lineage>
        <taxon>Bacteria</taxon>
        <taxon>Bacillati</taxon>
        <taxon>Bacillota</taxon>
        <taxon>Clostridia</taxon>
        <taxon>Lachnospirales</taxon>
        <taxon>Lachnospiraceae</taxon>
        <taxon>Butyribacter</taxon>
    </lineage>
</organism>
<dbReference type="FunFam" id="3.40.50.300:FF:000014">
    <property type="entry name" value="DNA polymerase III subunit gamma/tau"/>
    <property type="match status" value="1"/>
</dbReference>
<dbReference type="GO" id="GO:0003887">
    <property type="term" value="F:DNA-directed DNA polymerase activity"/>
    <property type="evidence" value="ECO:0007669"/>
    <property type="project" value="UniProtKB-KW"/>
</dbReference>
<dbReference type="GO" id="GO:0005524">
    <property type="term" value="F:ATP binding"/>
    <property type="evidence" value="ECO:0007669"/>
    <property type="project" value="UniProtKB-KW"/>
</dbReference>
<dbReference type="Gene3D" id="1.10.8.60">
    <property type="match status" value="1"/>
</dbReference>
<evidence type="ECO:0000256" key="7">
    <source>
        <dbReference type="ARBA" id="ARBA00022741"/>
    </source>
</evidence>
<dbReference type="SUPFAM" id="SSF48019">
    <property type="entry name" value="post-AAA+ oligomerization domain-like"/>
    <property type="match status" value="1"/>
</dbReference>
<dbReference type="FunFam" id="1.10.8.60:FF:000013">
    <property type="entry name" value="DNA polymerase III subunit gamma/tau"/>
    <property type="match status" value="1"/>
</dbReference>
<sequence>MSYTALYRKFRPGEFDEVKGQDHIVTTLKNEIRTDRIGHAYLFCGTRGTGKTTVAKILAKAVNCEHPVDGSPCGECEMCKKISSQTSMNVIEMDAASNNSVDDIREIIDEVQYSPAEGKYKVYIIDEVHMLSAAAFNALLKTLEEPPAYVIFILATTEAHKIPITILSRCQRYDFKRISIDTIADRLKDLMQREQIEVEEKALRYIAKVADGSMRDALSLLDQCIAFYLGEKLTYDKAIEVLGAVDTAVYSRMFNCMAELDVMGCVKLLDEIMISGRDLNQFITGLIWYLRNLMIISVSSAGREMVDASTEQLEQMEQETKKVDETGLIRYIRILSELSNQIKYATQKRVLTEVTFVKLCVPQMEKNTQDDSVIARLDALEKKLENGIVVNSSSAENMDTVYAAKANKETPEENKPKVELPKMVSDDMKKINEKWGQIVSGLSVTAKSFLSPDICKKTVSQDGQTLILQFTDATAEAYFNMDEKKNLDELKILISNIVGVDAGIMVELVSPEQSRNSLDLSDLIDKINFDVQFKK</sequence>
<evidence type="ECO:0000313" key="14">
    <source>
        <dbReference type="Proteomes" id="UP000050833"/>
    </source>
</evidence>
<keyword evidence="14" id="KW-1185">Reference proteome</keyword>
<comment type="similarity">
    <text evidence="1">Belongs to the DnaX/STICHEL family.</text>
</comment>
<dbReference type="SUPFAM" id="SSF52540">
    <property type="entry name" value="P-loop containing nucleoside triphosphate hydrolases"/>
    <property type="match status" value="1"/>
</dbReference>
<evidence type="ECO:0000256" key="3">
    <source>
        <dbReference type="ARBA" id="ARBA00022679"/>
    </source>
</evidence>
<dbReference type="RefSeq" id="WP_055941125.1">
    <property type="nucleotide sequence ID" value="NZ_JAQDCV010000013.1"/>
</dbReference>
<dbReference type="GO" id="GO:0006261">
    <property type="term" value="P:DNA-templated DNA replication"/>
    <property type="evidence" value="ECO:0007669"/>
    <property type="project" value="TreeGrafter"/>
</dbReference>
<keyword evidence="5" id="KW-0235">DNA replication</keyword>
<accession>A0AAW3JTD6</accession>
<evidence type="ECO:0000256" key="10">
    <source>
        <dbReference type="ARBA" id="ARBA00022932"/>
    </source>
</evidence>
<dbReference type="CDD" id="cd00009">
    <property type="entry name" value="AAA"/>
    <property type="match status" value="1"/>
</dbReference>
<keyword evidence="9" id="KW-0067">ATP-binding</keyword>
<dbReference type="InterPro" id="IPR045085">
    <property type="entry name" value="HLD_clamp_pol_III_gamma_tau"/>
</dbReference>
<evidence type="ECO:0000256" key="11">
    <source>
        <dbReference type="ARBA" id="ARBA00049244"/>
    </source>
</evidence>
<evidence type="ECO:0000256" key="9">
    <source>
        <dbReference type="ARBA" id="ARBA00022840"/>
    </source>
</evidence>
<keyword evidence="4" id="KW-0548">Nucleotidyltransferase</keyword>
<dbReference type="PRINTS" id="PR00300">
    <property type="entry name" value="CLPPROTEASEA"/>
</dbReference>
<proteinExistence type="inferred from homology"/>
<evidence type="ECO:0000256" key="5">
    <source>
        <dbReference type="ARBA" id="ARBA00022705"/>
    </source>
</evidence>
<dbReference type="InterPro" id="IPR027417">
    <property type="entry name" value="P-loop_NTPase"/>
</dbReference>
<dbReference type="Gene3D" id="1.20.272.10">
    <property type="match status" value="1"/>
</dbReference>
<comment type="caution">
    <text evidence="13">The sequence shown here is derived from an EMBL/GenBank/DDBJ whole genome shotgun (WGS) entry which is preliminary data.</text>
</comment>
<keyword evidence="10" id="KW-0239">DNA-directed DNA polymerase</keyword>
<dbReference type="Pfam" id="PF13177">
    <property type="entry name" value="DNA_pol3_delta2"/>
    <property type="match status" value="1"/>
</dbReference>
<dbReference type="GO" id="GO:0046872">
    <property type="term" value="F:metal ion binding"/>
    <property type="evidence" value="ECO:0007669"/>
    <property type="project" value="UniProtKB-KW"/>
</dbReference>
<dbReference type="PANTHER" id="PTHR11669:SF0">
    <property type="entry name" value="PROTEIN STICHEL-LIKE 2"/>
    <property type="match status" value="1"/>
</dbReference>
<dbReference type="InterPro" id="IPR001270">
    <property type="entry name" value="ClpA/B"/>
</dbReference>
<dbReference type="InterPro" id="IPR022754">
    <property type="entry name" value="DNA_pol_III_gamma-3"/>
</dbReference>
<dbReference type="AlphaFoldDB" id="A0AAW3JTD6"/>
<evidence type="ECO:0000259" key="12">
    <source>
        <dbReference type="SMART" id="SM00382"/>
    </source>
</evidence>
<dbReference type="InterPro" id="IPR003593">
    <property type="entry name" value="AAA+_ATPase"/>
</dbReference>
<dbReference type="Pfam" id="PF22608">
    <property type="entry name" value="DNAX_ATPase_lid"/>
    <property type="match status" value="1"/>
</dbReference>
<dbReference type="EMBL" id="LLKB01000001">
    <property type="protein sequence ID" value="KQC85972.1"/>
    <property type="molecule type" value="Genomic_DNA"/>
</dbReference>
<dbReference type="CDD" id="cd18137">
    <property type="entry name" value="HLD_clamp_pol_III_gamma_tau"/>
    <property type="match status" value="1"/>
</dbReference>